<organism evidence="3">
    <name type="scientific">Brugia timori</name>
    <dbReference type="NCBI Taxonomy" id="42155"/>
    <lineage>
        <taxon>Eukaryota</taxon>
        <taxon>Metazoa</taxon>
        <taxon>Ecdysozoa</taxon>
        <taxon>Nematoda</taxon>
        <taxon>Chromadorea</taxon>
        <taxon>Rhabditida</taxon>
        <taxon>Spirurina</taxon>
        <taxon>Spiruromorpha</taxon>
        <taxon>Filarioidea</taxon>
        <taxon>Onchocercidae</taxon>
        <taxon>Brugia</taxon>
    </lineage>
</organism>
<evidence type="ECO:0000313" key="3">
    <source>
        <dbReference type="WBParaSite" id="BTMF_0001412301-mRNA-1"/>
    </source>
</evidence>
<name>A0A0R3R283_9BILA</name>
<proteinExistence type="predicted"/>
<evidence type="ECO:0000313" key="2">
    <source>
        <dbReference type="Proteomes" id="UP000280834"/>
    </source>
</evidence>
<reference evidence="1 2" key="2">
    <citation type="submission" date="2018-11" db="EMBL/GenBank/DDBJ databases">
        <authorList>
            <consortium name="Pathogen Informatics"/>
        </authorList>
    </citation>
    <scope>NUCLEOTIDE SEQUENCE [LARGE SCALE GENOMIC DNA]</scope>
</reference>
<dbReference type="WBParaSite" id="BTMF_0001412301-mRNA-1">
    <property type="protein sequence ID" value="BTMF_0001412301-mRNA-1"/>
    <property type="gene ID" value="BTMF_0001412301"/>
</dbReference>
<dbReference type="Proteomes" id="UP000280834">
    <property type="component" value="Unassembled WGS sequence"/>
</dbReference>
<dbReference type="AlphaFoldDB" id="A0A0R3R283"/>
<accession>A0A0R3R283</accession>
<sequence length="185" mass="21240">MSKTGFMSIVWMVFIVDSIVVNEFKGFFVIIDISVSSINLNKIEYRFGPSNSLHFSSISMRRYKWEEDDECRKQALNSVDKCSSDCGYKLAPIGGDIQDMMDCFSKQGPAIQTEDVCLRQKIFYKRCLFSTFHRINLIGSITCYSLRSMRQCDSLNAIFKCVHDLTDRKTLISFVKDCVGAYSLF</sequence>
<reference evidence="3" key="1">
    <citation type="submission" date="2017-02" db="UniProtKB">
        <authorList>
            <consortium name="WormBaseParasite"/>
        </authorList>
    </citation>
    <scope>IDENTIFICATION</scope>
</reference>
<evidence type="ECO:0000313" key="1">
    <source>
        <dbReference type="EMBL" id="VDO41475.1"/>
    </source>
</evidence>
<dbReference type="EMBL" id="UZAG01018896">
    <property type="protein sequence ID" value="VDO41475.1"/>
    <property type="molecule type" value="Genomic_DNA"/>
</dbReference>
<gene>
    <name evidence="1" type="ORF">BTMF_LOCUS12119</name>
</gene>
<keyword evidence="2" id="KW-1185">Reference proteome</keyword>
<protein>
    <submittedName>
        <fullName evidence="3">DUF19 domain-containing protein</fullName>
    </submittedName>
</protein>